<evidence type="ECO:0000313" key="1">
    <source>
        <dbReference type="EMBL" id="EXB62500.1"/>
    </source>
</evidence>
<reference evidence="2" key="1">
    <citation type="submission" date="2013-01" db="EMBL/GenBank/DDBJ databases">
        <title>Draft Genome Sequence of a Mulberry Tree, Morus notabilis C.K. Schneid.</title>
        <authorList>
            <person name="He N."/>
            <person name="Zhao S."/>
        </authorList>
    </citation>
    <scope>NUCLEOTIDE SEQUENCE</scope>
</reference>
<sequence>MPILCAKRIIICVKFSPLSSTHKERQALLSSSNPTLLEQRMGLDRLERTQHFQIRHERNPSS</sequence>
<organism evidence="1 2">
    <name type="scientific">Morus notabilis</name>
    <dbReference type="NCBI Taxonomy" id="981085"/>
    <lineage>
        <taxon>Eukaryota</taxon>
        <taxon>Viridiplantae</taxon>
        <taxon>Streptophyta</taxon>
        <taxon>Embryophyta</taxon>
        <taxon>Tracheophyta</taxon>
        <taxon>Spermatophyta</taxon>
        <taxon>Magnoliopsida</taxon>
        <taxon>eudicotyledons</taxon>
        <taxon>Gunneridae</taxon>
        <taxon>Pentapetalae</taxon>
        <taxon>rosids</taxon>
        <taxon>fabids</taxon>
        <taxon>Rosales</taxon>
        <taxon>Moraceae</taxon>
        <taxon>Moreae</taxon>
        <taxon>Morus</taxon>
    </lineage>
</organism>
<accession>W9R0J2</accession>
<dbReference type="AlphaFoldDB" id="W9R0J2"/>
<protein>
    <submittedName>
        <fullName evidence="1">Uncharacterized protein</fullName>
    </submittedName>
</protein>
<gene>
    <name evidence="1" type="ORF">L484_008303</name>
</gene>
<name>W9R0J2_9ROSA</name>
<dbReference type="Proteomes" id="UP000030645">
    <property type="component" value="Unassembled WGS sequence"/>
</dbReference>
<evidence type="ECO:0000313" key="2">
    <source>
        <dbReference type="Proteomes" id="UP000030645"/>
    </source>
</evidence>
<keyword evidence="2" id="KW-1185">Reference proteome</keyword>
<dbReference type="EMBL" id="KE344453">
    <property type="protein sequence ID" value="EXB62500.1"/>
    <property type="molecule type" value="Genomic_DNA"/>
</dbReference>
<proteinExistence type="predicted"/>